<dbReference type="InterPro" id="IPR001810">
    <property type="entry name" value="F-box_dom"/>
</dbReference>
<evidence type="ECO:0000259" key="1">
    <source>
        <dbReference type="PROSITE" id="PS50181"/>
    </source>
</evidence>
<proteinExistence type="predicted"/>
<dbReference type="PANTHER" id="PTHR31111">
    <property type="entry name" value="BNAA05G37150D PROTEIN-RELATED"/>
    <property type="match status" value="1"/>
</dbReference>
<dbReference type="PANTHER" id="PTHR31111:SF138">
    <property type="entry name" value="F-BOX ASSOCIATED DOMAIN-CONTAINING PROTEIN"/>
    <property type="match status" value="1"/>
</dbReference>
<dbReference type="Pfam" id="PF00646">
    <property type="entry name" value="F-box"/>
    <property type="match status" value="1"/>
</dbReference>
<feature type="domain" description="F-box" evidence="1">
    <location>
        <begin position="12"/>
        <end position="62"/>
    </location>
</feature>
<sequence>MARNKRKCSSSSSSYGSLPKDIVIDILKWCPIKPLMRFKCVSKSWDSLIQDPTYVDSFLQSQRVLNVGCFKDKGKNVQLYSINGEGVATQSSMFARDFAREFKFCNGLDLRFVDVKQEGLGADEAYYFAYYLCELAYSTPIFYSNW</sequence>
<gene>
    <name evidence="2" type="ORF">FRX31_004012</name>
</gene>
<dbReference type="PROSITE" id="PS50181">
    <property type="entry name" value="FBOX"/>
    <property type="match status" value="1"/>
</dbReference>
<dbReference type="Proteomes" id="UP000554482">
    <property type="component" value="Unassembled WGS sequence"/>
</dbReference>
<dbReference type="OrthoDB" id="1924677at2759"/>
<dbReference type="EMBL" id="JABWDY010002787">
    <property type="protein sequence ID" value="KAF5206405.1"/>
    <property type="molecule type" value="Genomic_DNA"/>
</dbReference>
<dbReference type="SUPFAM" id="SSF81383">
    <property type="entry name" value="F-box domain"/>
    <property type="match status" value="1"/>
</dbReference>
<protein>
    <recommendedName>
        <fullName evidence="1">F-box domain-containing protein</fullName>
    </recommendedName>
</protein>
<accession>A0A7J6XC46</accession>
<dbReference type="CDD" id="cd22157">
    <property type="entry name" value="F-box_AtFBW1-like"/>
    <property type="match status" value="1"/>
</dbReference>
<comment type="caution">
    <text evidence="2">The sequence shown here is derived from an EMBL/GenBank/DDBJ whole genome shotgun (WGS) entry which is preliminary data.</text>
</comment>
<dbReference type="AlphaFoldDB" id="A0A7J6XC46"/>
<keyword evidence="3" id="KW-1185">Reference proteome</keyword>
<organism evidence="2 3">
    <name type="scientific">Thalictrum thalictroides</name>
    <name type="common">Rue-anemone</name>
    <name type="synonym">Anemone thalictroides</name>
    <dbReference type="NCBI Taxonomy" id="46969"/>
    <lineage>
        <taxon>Eukaryota</taxon>
        <taxon>Viridiplantae</taxon>
        <taxon>Streptophyta</taxon>
        <taxon>Embryophyta</taxon>
        <taxon>Tracheophyta</taxon>
        <taxon>Spermatophyta</taxon>
        <taxon>Magnoliopsida</taxon>
        <taxon>Ranunculales</taxon>
        <taxon>Ranunculaceae</taxon>
        <taxon>Thalictroideae</taxon>
        <taxon>Thalictrum</taxon>
    </lineage>
</organism>
<dbReference type="Gene3D" id="1.20.1280.50">
    <property type="match status" value="1"/>
</dbReference>
<dbReference type="InterPro" id="IPR036047">
    <property type="entry name" value="F-box-like_dom_sf"/>
</dbReference>
<name>A0A7J6XC46_THATH</name>
<evidence type="ECO:0000313" key="3">
    <source>
        <dbReference type="Proteomes" id="UP000554482"/>
    </source>
</evidence>
<evidence type="ECO:0000313" key="2">
    <source>
        <dbReference type="EMBL" id="KAF5206405.1"/>
    </source>
</evidence>
<dbReference type="SMART" id="SM00256">
    <property type="entry name" value="FBOX"/>
    <property type="match status" value="1"/>
</dbReference>
<reference evidence="2 3" key="1">
    <citation type="submission" date="2020-06" db="EMBL/GenBank/DDBJ databases">
        <title>Transcriptomic and genomic resources for Thalictrum thalictroides and T. hernandezii: Facilitating candidate gene discovery in an emerging model plant lineage.</title>
        <authorList>
            <person name="Arias T."/>
            <person name="Riano-Pachon D.M."/>
            <person name="Di Stilio V.S."/>
        </authorList>
    </citation>
    <scope>NUCLEOTIDE SEQUENCE [LARGE SCALE GENOMIC DNA]</scope>
    <source>
        <strain evidence="3">cv. WT478/WT964</strain>
        <tissue evidence="2">Leaves</tissue>
    </source>
</reference>